<dbReference type="Proteomes" id="UP001282284">
    <property type="component" value="Unassembled WGS sequence"/>
</dbReference>
<comment type="caution">
    <text evidence="1">The sequence shown here is derived from an EMBL/GenBank/DDBJ whole genome shotgun (WGS) entry which is preliminary data.</text>
</comment>
<accession>A0ABU4G8N8</accession>
<protein>
    <submittedName>
        <fullName evidence="1">Uncharacterized protein</fullName>
    </submittedName>
</protein>
<sequence length="102" mass="11494">MGYILPFQPIQSEMYANRMNAGRTNFAYINRVEKVNLDPEQLGKFNNTLLQEQERLMDENENPSSASNHPPAMKGFIYPDPTNLSPEIAYVVGKGLAVNAYV</sequence>
<organism evidence="1 2">
    <name type="scientific">Sporosarcina saromensis</name>
    <dbReference type="NCBI Taxonomy" id="359365"/>
    <lineage>
        <taxon>Bacteria</taxon>
        <taxon>Bacillati</taxon>
        <taxon>Bacillota</taxon>
        <taxon>Bacilli</taxon>
        <taxon>Bacillales</taxon>
        <taxon>Caryophanaceae</taxon>
        <taxon>Sporosarcina</taxon>
    </lineage>
</organism>
<gene>
    <name evidence="1" type="ORF">QT711_05800</name>
</gene>
<dbReference type="EMBL" id="JAUBDI010000003">
    <property type="protein sequence ID" value="MDW0112690.1"/>
    <property type="molecule type" value="Genomic_DNA"/>
</dbReference>
<evidence type="ECO:0000313" key="1">
    <source>
        <dbReference type="EMBL" id="MDW0112690.1"/>
    </source>
</evidence>
<keyword evidence="2" id="KW-1185">Reference proteome</keyword>
<name>A0ABU4G8N8_9BACL</name>
<reference evidence="1 2" key="1">
    <citation type="submission" date="2023-06" db="EMBL/GenBank/DDBJ databases">
        <title>Sporosarcina sp. nov., isolated from Korean traditional fermented seafood 'Jeotgal'.</title>
        <authorList>
            <person name="Yang A.I."/>
            <person name="Shin N.-R."/>
        </authorList>
    </citation>
    <scope>NUCLEOTIDE SEQUENCE [LARGE SCALE GENOMIC DNA]</scope>
    <source>
        <strain evidence="1 2">KCTC13119</strain>
    </source>
</reference>
<dbReference type="RefSeq" id="WP_317942568.1">
    <property type="nucleotide sequence ID" value="NZ_JAUBDI010000003.1"/>
</dbReference>
<proteinExistence type="predicted"/>
<evidence type="ECO:0000313" key="2">
    <source>
        <dbReference type="Proteomes" id="UP001282284"/>
    </source>
</evidence>